<dbReference type="Proteomes" id="UP000532010">
    <property type="component" value="Unassembled WGS sequence"/>
</dbReference>
<dbReference type="InterPro" id="IPR025975">
    <property type="entry name" value="Polysacc_lyase"/>
</dbReference>
<organism evidence="1 2">
    <name type="scientific">Microvirga lupini</name>
    <dbReference type="NCBI Taxonomy" id="420324"/>
    <lineage>
        <taxon>Bacteria</taxon>
        <taxon>Pseudomonadati</taxon>
        <taxon>Pseudomonadota</taxon>
        <taxon>Alphaproteobacteria</taxon>
        <taxon>Hyphomicrobiales</taxon>
        <taxon>Methylobacteriaceae</taxon>
        <taxon>Microvirga</taxon>
    </lineage>
</organism>
<keyword evidence="2" id="KW-1185">Reference proteome</keyword>
<sequence length="287" mass="31683">MRWLAPVAAGAAVLIAGHVAYSFAYYISNLEFGSKEFADGFEGGDLSAWQAGETEFCCDHSATVISNGAREGKRALKVSLAPEDPRVAGSKRAEVRLKAVGLGEERWYAFSLFVPEGWHPIPEAATVAQWHAVDDKLLGEAGRAPPLRLVIKDDQLSIASHWDSRRISGFPFLRAAPEGGAILWSAPLKRGVWTDWVFRIHWSYGDDGVVEIWKDGASIARQGGPNAYNDWLGPFFKLGIYVPHWNKPGAISPIERHEIIIDRVRQSTQPLLPDNHDMSANVRSVDD</sequence>
<gene>
    <name evidence="1" type="ORF">FHR70_004810</name>
</gene>
<evidence type="ECO:0008006" key="3">
    <source>
        <dbReference type="Google" id="ProtNLM"/>
    </source>
</evidence>
<dbReference type="RefSeq" id="WP_183454796.1">
    <property type="nucleotide sequence ID" value="NZ_JACHWB010000013.1"/>
</dbReference>
<evidence type="ECO:0000313" key="1">
    <source>
        <dbReference type="EMBL" id="MBB3021705.1"/>
    </source>
</evidence>
<dbReference type="EMBL" id="JACHWB010000013">
    <property type="protein sequence ID" value="MBB3021705.1"/>
    <property type="molecule type" value="Genomic_DNA"/>
</dbReference>
<reference evidence="1 2" key="1">
    <citation type="submission" date="2020-08" db="EMBL/GenBank/DDBJ databases">
        <title>The Agave Microbiome: Exploring the role of microbial communities in plant adaptations to desert environments.</title>
        <authorList>
            <person name="Partida-Martinez L.P."/>
        </authorList>
    </citation>
    <scope>NUCLEOTIDE SEQUENCE [LARGE SCALE GENOMIC DNA]</scope>
    <source>
        <strain evidence="1 2">AT3.9</strain>
    </source>
</reference>
<protein>
    <recommendedName>
        <fullName evidence="3">Polysaccharide lyase</fullName>
    </recommendedName>
</protein>
<comment type="caution">
    <text evidence="1">The sequence shown here is derived from an EMBL/GenBank/DDBJ whole genome shotgun (WGS) entry which is preliminary data.</text>
</comment>
<dbReference type="AlphaFoldDB" id="A0A7W4VRR1"/>
<dbReference type="Gene3D" id="2.60.120.200">
    <property type="match status" value="1"/>
</dbReference>
<proteinExistence type="predicted"/>
<name>A0A7W4VRR1_9HYPH</name>
<accession>A0A7W4VRR1</accession>
<evidence type="ECO:0000313" key="2">
    <source>
        <dbReference type="Proteomes" id="UP000532010"/>
    </source>
</evidence>
<dbReference type="Pfam" id="PF14099">
    <property type="entry name" value="Polysacc_lyase"/>
    <property type="match status" value="1"/>
</dbReference>